<gene>
    <name evidence="3" type="ORF">TKK_011575</name>
</gene>
<dbReference type="Gene3D" id="1.20.90.10">
    <property type="entry name" value="Phospholipase A2 domain"/>
    <property type="match status" value="1"/>
</dbReference>
<dbReference type="Gene3D" id="3.40.395.10">
    <property type="entry name" value="Adenoviral Proteinase, Chain A"/>
    <property type="match status" value="1"/>
</dbReference>
<accession>A0ABD2WQ28</accession>
<dbReference type="AlphaFoldDB" id="A0ABD2WQ28"/>
<keyword evidence="1" id="KW-0175">Coiled coil</keyword>
<sequence length="555" mass="61388">MITYSGVLNKAIDNLPIELHLPGYQFCGPGTKLAKRLAGGDRGINPLDSACKDHDIAYSSKNHAIRNSADDTLKDRALERIRARDSSVGEKIAALTVASAMKFKKGLGVKLAKVVTAAKKQMKPGKTSKMVIKSAIAGAKEAVRKAGGKNKIKIPRILPVSGKMGGALPFLIPLFAGLSATGALAGGAAGIAKAVNDAKAAERELRETKKHNRKMEAIALARKKKNFKITLPNRALTNYDLVKYAEHLKIPHFRGVFMRDELPSSGAHYRESAIVNLDDSIGPGTHWVAYRKCGKRVIYFDSFGDLQPPRDLVDYLKVPKVMYNHQRYQDFDTHWCGQSSVLESNYFPPIELDANKNYVLGLIELLTFNSIPNIENGCNRLYLDDNKVISIQPGSYEIEDIESYLKTALLSENIEFSLKPNNNTLRSTLLCSRQVDFRPKDSIGRLLGFTSRVLEPGKEHISDLPVAILKVNALRVECNITSGAFINNQRVHTIHEFFPAVPPGFKIIEVPSNVIYLPVSVKRIDSIQLRIVDQDGALVNFRGETITIRVHVRSI</sequence>
<organism evidence="3 4">
    <name type="scientific">Trichogramma kaykai</name>
    <dbReference type="NCBI Taxonomy" id="54128"/>
    <lineage>
        <taxon>Eukaryota</taxon>
        <taxon>Metazoa</taxon>
        <taxon>Ecdysozoa</taxon>
        <taxon>Arthropoda</taxon>
        <taxon>Hexapoda</taxon>
        <taxon>Insecta</taxon>
        <taxon>Pterygota</taxon>
        <taxon>Neoptera</taxon>
        <taxon>Endopterygota</taxon>
        <taxon>Hymenoptera</taxon>
        <taxon>Apocrita</taxon>
        <taxon>Proctotrupomorpha</taxon>
        <taxon>Chalcidoidea</taxon>
        <taxon>Trichogrammatidae</taxon>
        <taxon>Trichogramma</taxon>
    </lineage>
</organism>
<feature type="domain" description="Phospholipase A2-like" evidence="2">
    <location>
        <begin position="18"/>
        <end position="77"/>
    </location>
</feature>
<dbReference type="Proteomes" id="UP001627154">
    <property type="component" value="Unassembled WGS sequence"/>
</dbReference>
<dbReference type="InterPro" id="IPR036444">
    <property type="entry name" value="PLipase_A2_dom_sf"/>
</dbReference>
<protein>
    <recommendedName>
        <fullName evidence="2">Phospholipase A2-like domain-containing protein</fullName>
    </recommendedName>
</protein>
<dbReference type="EMBL" id="JBJJXI010000092">
    <property type="protein sequence ID" value="KAL3394587.1"/>
    <property type="molecule type" value="Genomic_DNA"/>
</dbReference>
<feature type="coiled-coil region" evidence="1">
    <location>
        <begin position="191"/>
        <end position="218"/>
    </location>
</feature>
<proteinExistence type="predicted"/>
<reference evidence="3 4" key="1">
    <citation type="journal article" date="2024" name="bioRxiv">
        <title>A reference genome for Trichogramma kaykai: A tiny desert-dwelling parasitoid wasp with competing sex-ratio distorters.</title>
        <authorList>
            <person name="Culotta J."/>
            <person name="Lindsey A.R."/>
        </authorList>
    </citation>
    <scope>NUCLEOTIDE SEQUENCE [LARGE SCALE GENOMIC DNA]</scope>
    <source>
        <strain evidence="3 4">KSX58</strain>
    </source>
</reference>
<evidence type="ECO:0000313" key="4">
    <source>
        <dbReference type="Proteomes" id="UP001627154"/>
    </source>
</evidence>
<evidence type="ECO:0000256" key="1">
    <source>
        <dbReference type="SAM" id="Coils"/>
    </source>
</evidence>
<dbReference type="Pfam" id="PF08398">
    <property type="entry name" value="Phospholip_A2_4"/>
    <property type="match status" value="1"/>
</dbReference>
<name>A0ABD2WQ28_9HYME</name>
<keyword evidence="4" id="KW-1185">Reference proteome</keyword>
<dbReference type="InterPro" id="IPR013607">
    <property type="entry name" value="Phospholipase_A2-like"/>
</dbReference>
<evidence type="ECO:0000313" key="3">
    <source>
        <dbReference type="EMBL" id="KAL3394587.1"/>
    </source>
</evidence>
<evidence type="ECO:0000259" key="2">
    <source>
        <dbReference type="Pfam" id="PF08398"/>
    </source>
</evidence>
<comment type="caution">
    <text evidence="3">The sequence shown here is derived from an EMBL/GenBank/DDBJ whole genome shotgun (WGS) entry which is preliminary data.</text>
</comment>